<sequence length="195" mass="21410">MLEKWRDIPGAPGYQASNLGKIRSLDRHVGCSGGRRKIKGMEMSPFPALTTGYLQVDVSGRRSSVHRLVAMAWCSGHFPGAVVDHKNGRRDDNRAENLEWVTPSENVRRGYHAGRAATCQGKFSGEHPTSKAVISTCLASGDEKLWPSAMDAVRAGFDSSSISRCCTGIIKHHKGHKWRFGARHGVVFHAQMEDA</sequence>
<dbReference type="InterPro" id="IPR036388">
    <property type="entry name" value="WH-like_DNA-bd_sf"/>
</dbReference>
<dbReference type="Pfam" id="PF13392">
    <property type="entry name" value="HNH_3"/>
    <property type="match status" value="1"/>
</dbReference>
<dbReference type="EMBL" id="JBHRYC010000071">
    <property type="protein sequence ID" value="MFC3638388.1"/>
    <property type="molecule type" value="Genomic_DNA"/>
</dbReference>
<gene>
    <name evidence="2" type="ORF">ACFONL_13585</name>
</gene>
<organism evidence="2 3">
    <name type="scientific">Camelimonas fluminis</name>
    <dbReference type="NCBI Taxonomy" id="1576911"/>
    <lineage>
        <taxon>Bacteria</taxon>
        <taxon>Pseudomonadati</taxon>
        <taxon>Pseudomonadota</taxon>
        <taxon>Alphaproteobacteria</taxon>
        <taxon>Hyphomicrobiales</taxon>
        <taxon>Chelatococcaceae</taxon>
        <taxon>Camelimonas</taxon>
    </lineage>
</organism>
<keyword evidence="2" id="KW-0255">Endonuclease</keyword>
<dbReference type="RefSeq" id="WP_191321546.1">
    <property type="nucleotide sequence ID" value="NZ_JBHRYC010000071.1"/>
</dbReference>
<evidence type="ECO:0000259" key="1">
    <source>
        <dbReference type="SMART" id="SM00507"/>
    </source>
</evidence>
<protein>
    <submittedName>
        <fullName evidence="2">NUMOD4 motif-containing HNH endonuclease</fullName>
    </submittedName>
</protein>
<keyword evidence="3" id="KW-1185">Reference proteome</keyword>
<dbReference type="InterPro" id="IPR044925">
    <property type="entry name" value="His-Me_finger_sf"/>
</dbReference>
<dbReference type="InterPro" id="IPR003615">
    <property type="entry name" value="HNH_nuc"/>
</dbReference>
<proteinExistence type="predicted"/>
<dbReference type="Gene3D" id="1.10.10.10">
    <property type="entry name" value="Winged helix-like DNA-binding domain superfamily/Winged helix DNA-binding domain"/>
    <property type="match status" value="1"/>
</dbReference>
<dbReference type="Pfam" id="PF07463">
    <property type="entry name" value="NUMOD4"/>
    <property type="match status" value="1"/>
</dbReference>
<dbReference type="InterPro" id="IPR010902">
    <property type="entry name" value="NUMOD4"/>
</dbReference>
<dbReference type="SUPFAM" id="SSF54060">
    <property type="entry name" value="His-Me finger endonucleases"/>
    <property type="match status" value="1"/>
</dbReference>
<dbReference type="Gene3D" id="3.90.75.20">
    <property type="match status" value="1"/>
</dbReference>
<accession>A0ABV7UIN9</accession>
<keyword evidence="2" id="KW-0540">Nuclease</keyword>
<dbReference type="SMART" id="SM00507">
    <property type="entry name" value="HNHc"/>
    <property type="match status" value="1"/>
</dbReference>
<keyword evidence="2" id="KW-0378">Hydrolase</keyword>
<dbReference type="GO" id="GO:0004519">
    <property type="term" value="F:endonuclease activity"/>
    <property type="evidence" value="ECO:0007669"/>
    <property type="project" value="UniProtKB-KW"/>
</dbReference>
<name>A0ABV7UIN9_9HYPH</name>
<comment type="caution">
    <text evidence="2">The sequence shown here is derived from an EMBL/GenBank/DDBJ whole genome shotgun (WGS) entry which is preliminary data.</text>
</comment>
<feature type="domain" description="HNH nuclease" evidence="1">
    <location>
        <begin position="59"/>
        <end position="107"/>
    </location>
</feature>
<reference evidence="3" key="1">
    <citation type="journal article" date="2019" name="Int. J. Syst. Evol. Microbiol.">
        <title>The Global Catalogue of Microorganisms (GCM) 10K type strain sequencing project: providing services to taxonomists for standard genome sequencing and annotation.</title>
        <authorList>
            <consortium name="The Broad Institute Genomics Platform"/>
            <consortium name="The Broad Institute Genome Sequencing Center for Infectious Disease"/>
            <person name="Wu L."/>
            <person name="Ma J."/>
        </authorList>
    </citation>
    <scope>NUCLEOTIDE SEQUENCE [LARGE SCALE GENOMIC DNA]</scope>
    <source>
        <strain evidence="3">KCTC 42282</strain>
    </source>
</reference>
<evidence type="ECO:0000313" key="2">
    <source>
        <dbReference type="EMBL" id="MFC3638388.1"/>
    </source>
</evidence>
<dbReference type="Proteomes" id="UP001595704">
    <property type="component" value="Unassembled WGS sequence"/>
</dbReference>
<evidence type="ECO:0000313" key="3">
    <source>
        <dbReference type="Proteomes" id="UP001595704"/>
    </source>
</evidence>
<dbReference type="SUPFAM" id="SSF64496">
    <property type="entry name" value="DNA-binding domain of intron-encoded endonucleases"/>
    <property type="match status" value="1"/>
</dbReference>